<evidence type="ECO:0000256" key="6">
    <source>
        <dbReference type="ARBA" id="ARBA00023136"/>
    </source>
</evidence>
<dbReference type="PANTHER" id="PTHR34584">
    <property type="entry name" value="NA(+)/H(+) ANTIPORTER SUBUNIT E1"/>
    <property type="match status" value="1"/>
</dbReference>
<keyword evidence="3" id="KW-1003">Cell membrane</keyword>
<dbReference type="Proteomes" id="UP001595476">
    <property type="component" value="Unassembled WGS sequence"/>
</dbReference>
<evidence type="ECO:0000256" key="4">
    <source>
        <dbReference type="ARBA" id="ARBA00022692"/>
    </source>
</evidence>
<keyword evidence="6 7" id="KW-0472">Membrane</keyword>
<dbReference type="Pfam" id="PF01899">
    <property type="entry name" value="MNHE"/>
    <property type="match status" value="1"/>
</dbReference>
<dbReference type="PANTHER" id="PTHR34584:SF1">
    <property type="entry name" value="NA(+)_H(+) ANTIPORTER SUBUNIT E1"/>
    <property type="match status" value="1"/>
</dbReference>
<organism evidence="8 9">
    <name type="scientific">Litoribrevibacter euphylliae</name>
    <dbReference type="NCBI Taxonomy" id="1834034"/>
    <lineage>
        <taxon>Bacteria</taxon>
        <taxon>Pseudomonadati</taxon>
        <taxon>Pseudomonadota</taxon>
        <taxon>Gammaproteobacteria</taxon>
        <taxon>Oceanospirillales</taxon>
        <taxon>Oceanospirillaceae</taxon>
        <taxon>Litoribrevibacter</taxon>
    </lineage>
</organism>
<keyword evidence="4 7" id="KW-0812">Transmembrane</keyword>
<evidence type="ECO:0000256" key="1">
    <source>
        <dbReference type="ARBA" id="ARBA00004651"/>
    </source>
</evidence>
<reference evidence="9" key="1">
    <citation type="journal article" date="2019" name="Int. J. Syst. Evol. Microbiol.">
        <title>The Global Catalogue of Microorganisms (GCM) 10K type strain sequencing project: providing services to taxonomists for standard genome sequencing and annotation.</title>
        <authorList>
            <consortium name="The Broad Institute Genomics Platform"/>
            <consortium name="The Broad Institute Genome Sequencing Center for Infectious Disease"/>
            <person name="Wu L."/>
            <person name="Ma J."/>
        </authorList>
    </citation>
    <scope>NUCLEOTIDE SEQUENCE [LARGE SCALE GENOMIC DNA]</scope>
    <source>
        <strain evidence="9">KCTC 52438</strain>
    </source>
</reference>
<evidence type="ECO:0000256" key="3">
    <source>
        <dbReference type="ARBA" id="ARBA00022475"/>
    </source>
</evidence>
<comment type="subcellular location">
    <subcellularLocation>
        <location evidence="1">Cell membrane</location>
        <topology evidence="1">Multi-pass membrane protein</topology>
    </subcellularLocation>
</comment>
<dbReference type="EMBL" id="JBHRSZ010000002">
    <property type="protein sequence ID" value="MFC3149927.1"/>
    <property type="molecule type" value="Genomic_DNA"/>
</dbReference>
<keyword evidence="5 7" id="KW-1133">Transmembrane helix</keyword>
<evidence type="ECO:0000313" key="9">
    <source>
        <dbReference type="Proteomes" id="UP001595476"/>
    </source>
</evidence>
<keyword evidence="9" id="KW-1185">Reference proteome</keyword>
<dbReference type="InterPro" id="IPR002758">
    <property type="entry name" value="Cation_antiport_E"/>
</dbReference>
<comment type="caution">
    <text evidence="8">The sequence shown here is derived from an EMBL/GenBank/DDBJ whole genome shotgun (WGS) entry which is preliminary data.</text>
</comment>
<sequence length="158" mass="17599">MHLGKWATLLSVFWLLLSGYIQPLLLTFGVISVFIVLVVLKRMDAVDQEPKYAGAGYQTIRYFTWLLGQIALSSLHVTKLIWGSSKQVSPALAKIPVANIPPKHRVLYANSITLTPGTLSVDLKDGEITVHALQESSIEELKQGQMEKKITEIWGKNK</sequence>
<proteinExistence type="inferred from homology"/>
<evidence type="ECO:0000256" key="2">
    <source>
        <dbReference type="ARBA" id="ARBA00006228"/>
    </source>
</evidence>
<gene>
    <name evidence="8" type="ORF">ACFOEK_02690</name>
</gene>
<protein>
    <submittedName>
        <fullName evidence="8">Na+/H+ antiporter subunit E</fullName>
    </submittedName>
</protein>
<evidence type="ECO:0000256" key="7">
    <source>
        <dbReference type="SAM" id="Phobius"/>
    </source>
</evidence>
<evidence type="ECO:0000256" key="5">
    <source>
        <dbReference type="ARBA" id="ARBA00022989"/>
    </source>
</evidence>
<comment type="similarity">
    <text evidence="2">Belongs to the CPA3 antiporters (TC 2.A.63) subunit E family.</text>
</comment>
<dbReference type="RefSeq" id="WP_386715787.1">
    <property type="nucleotide sequence ID" value="NZ_JBHRSZ010000002.1"/>
</dbReference>
<evidence type="ECO:0000313" key="8">
    <source>
        <dbReference type="EMBL" id="MFC3149927.1"/>
    </source>
</evidence>
<feature type="transmembrane region" description="Helical" evidence="7">
    <location>
        <begin position="20"/>
        <end position="40"/>
    </location>
</feature>
<accession>A0ABV7H886</accession>
<name>A0ABV7H886_9GAMM</name>